<dbReference type="Proteomes" id="UP001140096">
    <property type="component" value="Unassembled WGS sequence"/>
</dbReference>
<keyword evidence="1" id="KW-0804">Transcription</keyword>
<dbReference type="EC" id="2.7.7.6" evidence="1"/>
<keyword evidence="2" id="KW-1185">Reference proteome</keyword>
<protein>
    <submittedName>
        <fullName evidence="1">DNA-directed RNA polymerase</fullName>
        <ecNumber evidence="1">2.7.7.6</ecNumber>
    </submittedName>
</protein>
<reference evidence="1" key="1">
    <citation type="submission" date="2022-07" db="EMBL/GenBank/DDBJ databases">
        <title>Phylogenomic reconstructions and comparative analyses of Kickxellomycotina fungi.</title>
        <authorList>
            <person name="Reynolds N.K."/>
            <person name="Stajich J.E."/>
            <person name="Barry K."/>
            <person name="Grigoriev I.V."/>
            <person name="Crous P."/>
            <person name="Smith M.E."/>
        </authorList>
    </citation>
    <scope>NUCLEOTIDE SEQUENCE</scope>
    <source>
        <strain evidence="1">CBS 102833</strain>
    </source>
</reference>
<gene>
    <name evidence="1" type="primary">RPO41_1</name>
    <name evidence="1" type="ORF">H4S07_003285</name>
</gene>
<keyword evidence="1" id="KW-0548">Nucleotidyltransferase</keyword>
<evidence type="ECO:0000313" key="2">
    <source>
        <dbReference type="Proteomes" id="UP001140096"/>
    </source>
</evidence>
<comment type="caution">
    <text evidence="1">The sequence shown here is derived from an EMBL/GenBank/DDBJ whole genome shotgun (WGS) entry which is preliminary data.</text>
</comment>
<organism evidence="1 2">
    <name type="scientific">Coemansia furcata</name>
    <dbReference type="NCBI Taxonomy" id="417177"/>
    <lineage>
        <taxon>Eukaryota</taxon>
        <taxon>Fungi</taxon>
        <taxon>Fungi incertae sedis</taxon>
        <taxon>Zoopagomycota</taxon>
        <taxon>Kickxellomycotina</taxon>
        <taxon>Kickxellomycetes</taxon>
        <taxon>Kickxellales</taxon>
        <taxon>Kickxellaceae</taxon>
        <taxon>Coemansia</taxon>
    </lineage>
</organism>
<keyword evidence="1" id="KW-0240">DNA-directed RNA polymerase</keyword>
<feature type="non-terminal residue" evidence="1">
    <location>
        <position position="1"/>
    </location>
</feature>
<name>A0ACC1LJ57_9FUNG</name>
<dbReference type="EMBL" id="JANBUP010001027">
    <property type="protein sequence ID" value="KAJ2809037.1"/>
    <property type="molecule type" value="Genomic_DNA"/>
</dbReference>
<evidence type="ECO:0000313" key="1">
    <source>
        <dbReference type="EMBL" id="KAJ2809037.1"/>
    </source>
</evidence>
<sequence length="447" mass="49857">PMTTVVWTTPLGLTVVQPYRKLVKRNVATTLQSIVVNDANMPSPVNSQKQKTAFPPNYVHSLDASHMTLSAIECKKAGLVFASVHDSYWTHACDVDKMNTIIRDQFVQLHQRPIMANLKAEFEDRYKDHLMPVIGWEYVSKDKFTDGGKLKFKKARVTKKSEREQKEKEVEMELAMRHLEACGEAGAGGETEEAYATVQAYQERKEAATAETERVLRAAEDLSATLEMLDLRSIELIDPKLDLSGALHQADHIFYTLSVNQKEHERQVAELRKEYKTRIRLVKVSKATKTSKRKAKTSAKTKTKVVVPAAAAATTSDDAVQVAEDAEPATTAADAALEQDSDATTIAQDSDAAALVAETILQLEKELDAKIAEVDKKYVVEFKMTPIMLNHTTSAELLKQTNEMITRGELAGHLVKRVSWVDIEFDPLPEPGDFDIGEVMDSPYFFS</sequence>
<accession>A0ACC1LJ57</accession>
<proteinExistence type="predicted"/>
<keyword evidence="1" id="KW-0808">Transferase</keyword>